<keyword evidence="3 14" id="KW-1003">Cell membrane</keyword>
<evidence type="ECO:0000256" key="10">
    <source>
        <dbReference type="ARBA" id="ARBA00023157"/>
    </source>
</evidence>
<evidence type="ECO:0000256" key="4">
    <source>
        <dbReference type="ARBA" id="ARBA00022490"/>
    </source>
</evidence>
<feature type="transmembrane region" description="Helical" evidence="16">
    <location>
        <begin position="289"/>
        <end position="308"/>
    </location>
</feature>
<gene>
    <name evidence="17" type="primary">csp</name>
</gene>
<comment type="function">
    <molecule>Circumsporozoite protein C-terminus</molecule>
    <text evidence="14">In the vertebrate host, binds to highly sulfated heparan sulfate proteoglycans (HSPGs) on the surface of host hepatocytes and is required for sporozoite invasion of the host hepatocytes.</text>
</comment>
<name>R9UDD3_9APIC</name>
<feature type="chain" id="PRO_5035965778" description="Circumsporozoite protein" evidence="14">
    <location>
        <begin position="23"/>
        <end position="309"/>
    </location>
</feature>
<accession>R9UDD3</accession>
<dbReference type="PRINTS" id="PR01303">
    <property type="entry name" value="CRCMSPRZOITE"/>
</dbReference>
<feature type="compositionally biased region" description="Basic and acidic residues" evidence="15">
    <location>
        <begin position="81"/>
        <end position="92"/>
    </location>
</feature>
<evidence type="ECO:0000256" key="8">
    <source>
        <dbReference type="ARBA" id="ARBA00022737"/>
    </source>
</evidence>
<dbReference type="GO" id="GO:0005737">
    <property type="term" value="C:cytoplasm"/>
    <property type="evidence" value="ECO:0007669"/>
    <property type="project" value="UniProtKB-SubCell"/>
</dbReference>
<dbReference type="PROSITE" id="PS50092">
    <property type="entry name" value="TSP1"/>
    <property type="match status" value="1"/>
</dbReference>
<reference evidence="17" key="1">
    <citation type="submission" date="2013-02" db="EMBL/GenBank/DDBJ databases">
        <title>Identification and Molecular Characterisation of Malaria Parasites of Macaques in Kapit, Sarawak.</title>
        <authorList>
            <person name="Divis P.C.S."/>
            <person name="Cox-Singh J."/>
            <person name="Lee K.-S."/>
            <person name="Julin R.A."/>
            <person name="Singh B."/>
        </authorList>
    </citation>
    <scope>NUCLEOTIDE SEQUENCE</scope>
    <source>
        <strain evidence="17">LT15</strain>
    </source>
</reference>
<keyword evidence="16" id="KW-1133">Transmembrane helix</keyword>
<evidence type="ECO:0000256" key="7">
    <source>
        <dbReference type="ARBA" id="ARBA00022729"/>
    </source>
</evidence>
<evidence type="ECO:0000256" key="12">
    <source>
        <dbReference type="ARBA" id="ARBA00023288"/>
    </source>
</evidence>
<evidence type="ECO:0000256" key="5">
    <source>
        <dbReference type="ARBA" id="ARBA00022522"/>
    </source>
</evidence>
<feature type="signal peptide" evidence="14">
    <location>
        <begin position="1"/>
        <end position="22"/>
    </location>
</feature>
<proteinExistence type="inferred from homology"/>
<comment type="function">
    <text evidence="13 14">Essential sporozoite protein. In the mosquito vector, required for sporozoite development in the oocyst, migration through the vector hemolymph and entry into the vector salivary glands. In the vertebrate host, required for sporozoite migration through the host dermis and infection of host hepatocytes. Binds to highly sulfated heparan sulfate proteoglycans (HSPGs) on the surface of host hepatocytes.</text>
</comment>
<evidence type="ECO:0000313" key="17">
    <source>
        <dbReference type="EMBL" id="AGN53875.1"/>
    </source>
</evidence>
<dbReference type="InterPro" id="IPR000884">
    <property type="entry name" value="TSP1_rpt"/>
</dbReference>
<keyword evidence="7 14" id="KW-0732">Signal</keyword>
<dbReference type="Gene3D" id="2.20.100.10">
    <property type="entry name" value="Thrombospondin type-1 (TSP1) repeat"/>
    <property type="match status" value="1"/>
</dbReference>
<evidence type="ECO:0000256" key="16">
    <source>
        <dbReference type="SAM" id="Phobius"/>
    </source>
</evidence>
<evidence type="ECO:0000256" key="14">
    <source>
        <dbReference type="RuleBase" id="RU369056"/>
    </source>
</evidence>
<evidence type="ECO:0000256" key="6">
    <source>
        <dbReference type="ARBA" id="ARBA00022622"/>
    </source>
</evidence>
<comment type="domain">
    <text evidence="14">The TSP type-1 (TSR) domain is required for sporozoite development and invasion. CSP has two conformational states, an adhesive conformation in which the TSP type-1 (TSR) domain is exposed and a nonadhesive conformation in which the TSR is masked by the N-terminus. TSR-exposed conformation occurs during sporozoite development in the oocyst in the mosquito vector and during host hepatocyte invasion. TSR-masked conformation occurs during sporozoite migration through the hemolymph to salivary glands in the mosquito vector and in the host dermis.</text>
</comment>
<dbReference type="InterPro" id="IPR003067">
    <property type="entry name" value="Crcmsprzoite"/>
</dbReference>
<evidence type="ECO:0000256" key="2">
    <source>
        <dbReference type="ARBA" id="ARBA00006241"/>
    </source>
</evidence>
<evidence type="ECO:0000256" key="15">
    <source>
        <dbReference type="SAM" id="MobiDB-lite"/>
    </source>
</evidence>
<dbReference type="GO" id="GO:0005886">
    <property type="term" value="C:plasma membrane"/>
    <property type="evidence" value="ECO:0007669"/>
    <property type="project" value="UniProtKB-SubCell"/>
</dbReference>
<evidence type="ECO:0000256" key="3">
    <source>
        <dbReference type="ARBA" id="ARBA00022475"/>
    </source>
</evidence>
<evidence type="ECO:0000256" key="11">
    <source>
        <dbReference type="ARBA" id="ARBA00023180"/>
    </source>
</evidence>
<comment type="domain">
    <text evidence="14">The N-terminus is involved in the initial binding to heparan sulfate proteoglycans (HSPGs) on the surface of host hepatocytes. The N-terminus masks the TSP type-1 (TSR) domain which maintains the sporozoites in a migratory state, enabling them to complete their journey to the salivary gland in the mosquito vector and then to the host liver. The unmasking of the TSP type-1 (TSR) domain when the sporozoite interacts with the host hepatocyte also protects sporozoites from host antibodies.</text>
</comment>
<dbReference type="Pfam" id="PF00090">
    <property type="entry name" value="TSP_1"/>
    <property type="match status" value="1"/>
</dbReference>
<keyword evidence="6 14" id="KW-0336">GPI-anchor</keyword>
<dbReference type="GO" id="GO:0009986">
    <property type="term" value="C:cell surface"/>
    <property type="evidence" value="ECO:0007669"/>
    <property type="project" value="UniProtKB-UniRule"/>
</dbReference>
<keyword evidence="5 14" id="KW-0748">Sporozoite</keyword>
<dbReference type="InterPro" id="IPR036383">
    <property type="entry name" value="TSP1_rpt_sf"/>
</dbReference>
<organism evidence="17">
    <name type="scientific">Plasmodium sp. PCSD-2013</name>
    <dbReference type="NCBI Taxonomy" id="1343113"/>
    <lineage>
        <taxon>Eukaryota</taxon>
        <taxon>Sar</taxon>
        <taxon>Alveolata</taxon>
        <taxon>Apicomplexa</taxon>
        <taxon>Aconoidasida</taxon>
        <taxon>Haemosporida</taxon>
        <taxon>Plasmodiidae</taxon>
        <taxon>Plasmodium</taxon>
    </lineage>
</organism>
<comment type="similarity">
    <text evidence="2 14">Belongs to the plasmodium circumsporozoite protein family.</text>
</comment>
<comment type="subcellular location">
    <subcellularLocation>
        <location evidence="14">Cell membrane</location>
        <topology evidence="14">Lipid-anchor</topology>
        <topology evidence="14">GPI-anchor</topology>
    </subcellularLocation>
    <subcellularLocation>
        <location evidence="1 14">Cytoplasm</location>
    </subcellularLocation>
    <text evidence="14">Localizes to the cytoplasm and the cell membrane in oocysts at day 6 post infection and then gradually distributes over the entire cell surface of the sporoblast and the budding sporozoites.</text>
</comment>
<evidence type="ECO:0000256" key="1">
    <source>
        <dbReference type="ARBA" id="ARBA00004496"/>
    </source>
</evidence>
<keyword evidence="9 14" id="KW-0472">Membrane</keyword>
<sequence>MKNFILLAVSSILLGELFPTHCGHEVDLSRAINLNGVSFNNVDASSLGAAHVRQSDRRGRGLGEKPKDEEGDAKGKKKGKKGEPKNPPEKNLKQPAQDPAPPAQDPAPPAQDPAPPAQDPAPPAQDPAPPAQDPAPPAQDPAPPAQDPAPPAQDPAPPAQNPAPPAQNPAPPAQDPAPPAQNPAGQAQNPAPPAQKPGGPAQKPGGPARNAGEGAGNAGGDNAPDEKVVKDYLDRVKSNLTTEWSVCSVSCGQGVRVRRKVGASNKKPEELTLDDLEVEICKMEKCASIFNVVSNSLGVVILLVLALFN</sequence>
<dbReference type="SMART" id="SM00209">
    <property type="entry name" value="TSP1"/>
    <property type="match status" value="1"/>
</dbReference>
<dbReference type="AlphaFoldDB" id="R9UDD3"/>
<keyword evidence="10 14" id="KW-1015">Disulfide bond</keyword>
<dbReference type="SUPFAM" id="SSF82895">
    <property type="entry name" value="TSP-1 type 1 repeat"/>
    <property type="match status" value="1"/>
</dbReference>
<feature type="compositionally biased region" description="Low complexity" evidence="15">
    <location>
        <begin position="196"/>
        <end position="212"/>
    </location>
</feature>
<keyword evidence="11 14" id="KW-0325">Glycoprotein</keyword>
<keyword evidence="12 14" id="KW-0449">Lipoprotein</keyword>
<feature type="region of interest" description="Disordered" evidence="15">
    <location>
        <begin position="50"/>
        <end position="226"/>
    </location>
</feature>
<keyword evidence="8" id="KW-0677">Repeat</keyword>
<keyword evidence="16" id="KW-0812">Transmembrane</keyword>
<evidence type="ECO:0000256" key="13">
    <source>
        <dbReference type="ARBA" id="ARBA00045806"/>
    </source>
</evidence>
<protein>
    <recommendedName>
        <fullName evidence="14">Circumsporozoite protein</fullName>
        <shortName evidence="14">CS</shortName>
    </recommendedName>
    <component>
        <recommendedName>
            <fullName evidence="14">Circumsporozoite protein C-terminus</fullName>
        </recommendedName>
    </component>
</protein>
<feature type="compositionally biased region" description="Basic and acidic residues" evidence="15">
    <location>
        <begin position="53"/>
        <end position="74"/>
    </location>
</feature>
<dbReference type="GO" id="GO:0098552">
    <property type="term" value="C:side of membrane"/>
    <property type="evidence" value="ECO:0007669"/>
    <property type="project" value="UniProtKB-KW"/>
</dbReference>
<keyword evidence="4 14" id="KW-0963">Cytoplasm</keyword>
<comment type="domain">
    <text evidence="14">The GPI-anchor is essential for cell membrane localization and for sporozoite formation inside the oocyst.</text>
</comment>
<dbReference type="EMBL" id="KC662419">
    <property type="protein sequence ID" value="AGN53875.1"/>
    <property type="molecule type" value="Genomic_DNA"/>
</dbReference>
<evidence type="ECO:0000256" key="9">
    <source>
        <dbReference type="ARBA" id="ARBA00023136"/>
    </source>
</evidence>
<feature type="compositionally biased region" description="Pro residues" evidence="15">
    <location>
        <begin position="98"/>
        <end position="181"/>
    </location>
</feature>